<feature type="region of interest" description="Disordered" evidence="1">
    <location>
        <begin position="129"/>
        <end position="276"/>
    </location>
</feature>
<accession>A0A830EWX8</accession>
<sequence>MTRHIRFVAALTMVGLIVCSGGAVFATPAAGADPPPTPAAYYGSVTIDGEPAPAGTEITAKIDGERRGTLVTESTGAFGGSSVVAEKLAVNGTRSDAGATVIFYVNDVKVNQTAEWSSGSIMNLDLKAPASAGADDGTTDPAPPDEETDGADDSDGGGSPPADDGGSGDPGGNDDSGGGGSPPADDGESDDTGGNNDTGGGGLPPTDDGSSDDTDENDDSSGSSNADDEAENQNVTTETAVSTFTTDSTTQDAATASTDRRSSGPESTDGSGPGFGIVGAVVGVGLAVLAARTQS</sequence>
<evidence type="ECO:0000256" key="1">
    <source>
        <dbReference type="SAM" id="MobiDB-lite"/>
    </source>
</evidence>
<evidence type="ECO:0008006" key="4">
    <source>
        <dbReference type="Google" id="ProtNLM"/>
    </source>
</evidence>
<dbReference type="AlphaFoldDB" id="A0A830EWX8"/>
<comment type="caution">
    <text evidence="2">The sequence shown here is derived from an EMBL/GenBank/DDBJ whole genome shotgun (WGS) entry which is preliminary data.</text>
</comment>
<protein>
    <recommendedName>
        <fullName evidence="4">PGF-CTERM sorting domain-containing protein</fullName>
    </recommendedName>
</protein>
<evidence type="ECO:0000313" key="3">
    <source>
        <dbReference type="Proteomes" id="UP000614221"/>
    </source>
</evidence>
<gene>
    <name evidence="2" type="ORF">GCM10009067_39730</name>
</gene>
<organism evidence="2 3">
    <name type="scientific">Haloarcula sebkhae</name>
    <dbReference type="NCBI Taxonomy" id="932660"/>
    <lineage>
        <taxon>Archaea</taxon>
        <taxon>Methanobacteriati</taxon>
        <taxon>Methanobacteriota</taxon>
        <taxon>Stenosarchaea group</taxon>
        <taxon>Halobacteria</taxon>
        <taxon>Halobacteriales</taxon>
        <taxon>Haloarculaceae</taxon>
        <taxon>Haloarcula</taxon>
    </lineage>
</organism>
<evidence type="ECO:0000313" key="2">
    <source>
        <dbReference type="EMBL" id="GGK83579.1"/>
    </source>
</evidence>
<dbReference type="EMBL" id="BMPD01000010">
    <property type="protein sequence ID" value="GGK83579.1"/>
    <property type="molecule type" value="Genomic_DNA"/>
</dbReference>
<feature type="compositionally biased region" description="Low complexity" evidence="1">
    <location>
        <begin position="236"/>
        <end position="257"/>
    </location>
</feature>
<dbReference type="Proteomes" id="UP000614221">
    <property type="component" value="Unassembled WGS sequence"/>
</dbReference>
<reference evidence="2" key="1">
    <citation type="journal article" date="2014" name="Int. J. Syst. Evol. Microbiol.">
        <title>Complete genome sequence of Corynebacterium casei LMG S-19264T (=DSM 44701T), isolated from a smear-ripened cheese.</title>
        <authorList>
            <consortium name="US DOE Joint Genome Institute (JGI-PGF)"/>
            <person name="Walter F."/>
            <person name="Albersmeier A."/>
            <person name="Kalinowski J."/>
            <person name="Ruckert C."/>
        </authorList>
    </citation>
    <scope>NUCLEOTIDE SEQUENCE</scope>
    <source>
        <strain evidence="2">JCM 19018</strain>
    </source>
</reference>
<feature type="compositionally biased region" description="Gly residues" evidence="1">
    <location>
        <begin position="165"/>
        <end position="181"/>
    </location>
</feature>
<feature type="compositionally biased region" description="Acidic residues" evidence="1">
    <location>
        <begin position="209"/>
        <end position="219"/>
    </location>
</feature>
<proteinExistence type="predicted"/>
<feature type="compositionally biased region" description="Acidic residues" evidence="1">
    <location>
        <begin position="143"/>
        <end position="155"/>
    </location>
</feature>
<name>A0A830EWX8_9EURY</name>
<reference evidence="2" key="2">
    <citation type="submission" date="2020-09" db="EMBL/GenBank/DDBJ databases">
        <authorList>
            <person name="Sun Q."/>
            <person name="Ohkuma M."/>
        </authorList>
    </citation>
    <scope>NUCLEOTIDE SEQUENCE</scope>
    <source>
        <strain evidence="2">JCM 19018</strain>
    </source>
</reference>
<feature type="compositionally biased region" description="Low complexity" evidence="1">
    <location>
        <begin position="129"/>
        <end position="140"/>
    </location>
</feature>